<sequence length="39" mass="4458">MDICAHVNPPVLDKFFVTISIVEFILTELFTDRDSKISC</sequence>
<protein>
    <submittedName>
        <fullName evidence="1">Uncharacterized protein</fullName>
    </submittedName>
</protein>
<evidence type="ECO:0000313" key="1">
    <source>
        <dbReference type="EMBL" id="CDF58961.1"/>
    </source>
</evidence>
<reference evidence="1" key="1">
    <citation type="submission" date="2013-03" db="EMBL/GenBank/DDBJ databases">
        <title>Draft genome sequence of the hydrogen-ethanol-producing anaerobic alkalithermophilic Caloramator celere.</title>
        <authorList>
            <person name="Ciranna A."/>
            <person name="Larjo A."/>
            <person name="Kivisto A."/>
            <person name="Santala V."/>
            <person name="Roos C."/>
            <person name="Karp M."/>
        </authorList>
    </citation>
    <scope>NUCLEOTIDE SEQUENCE [LARGE SCALE GENOMIC DNA]</scope>
    <source>
        <strain evidence="1">DSM 8682</strain>
    </source>
</reference>
<name>R7RU66_9CLOT</name>
<proteinExistence type="predicted"/>
<evidence type="ECO:0000313" key="2">
    <source>
        <dbReference type="Proteomes" id="UP000014923"/>
    </source>
</evidence>
<dbReference type="AlphaFoldDB" id="R7RU66"/>
<comment type="caution">
    <text evidence="1">The sequence shown here is derived from an EMBL/GenBank/DDBJ whole genome shotgun (WGS) entry which is preliminary data.</text>
</comment>
<organism evidence="1 2">
    <name type="scientific">Thermobrachium celere DSM 8682</name>
    <dbReference type="NCBI Taxonomy" id="941824"/>
    <lineage>
        <taxon>Bacteria</taxon>
        <taxon>Bacillati</taxon>
        <taxon>Bacillota</taxon>
        <taxon>Clostridia</taxon>
        <taxon>Eubacteriales</taxon>
        <taxon>Clostridiaceae</taxon>
        <taxon>Thermobrachium</taxon>
    </lineage>
</organism>
<dbReference type="EMBL" id="CAVN010000110">
    <property type="protein sequence ID" value="CDF58961.1"/>
    <property type="molecule type" value="Genomic_DNA"/>
</dbReference>
<keyword evidence="2" id="KW-1185">Reference proteome</keyword>
<gene>
    <name evidence="1" type="ORF">TCEL_02029</name>
</gene>
<dbReference type="Proteomes" id="UP000014923">
    <property type="component" value="Unassembled WGS sequence"/>
</dbReference>
<accession>R7RU66</accession>
<dbReference type="HOGENOM" id="CLU_3318385_0_0_9"/>